<dbReference type="PROSITE" id="PS50072">
    <property type="entry name" value="CSA_PPIASE_2"/>
    <property type="match status" value="1"/>
</dbReference>
<feature type="domain" description="PPIase cyclophilin-type" evidence="5">
    <location>
        <begin position="20"/>
        <end position="178"/>
    </location>
</feature>
<protein>
    <recommendedName>
        <fullName evidence="4">Peptidyl-prolyl cis-trans isomerase</fullName>
        <shortName evidence="4">PPIase</shortName>
        <ecNumber evidence="4">5.2.1.8</ecNumber>
    </recommendedName>
</protein>
<feature type="chain" id="PRO_5006521618" description="Peptidyl-prolyl cis-trans isomerase" evidence="4">
    <location>
        <begin position="22"/>
        <end position="180"/>
    </location>
</feature>
<dbReference type="AlphaFoldDB" id="A0P7Y5"/>
<name>A0P7Y5_9PROT</name>
<dbReference type="InterPro" id="IPR044665">
    <property type="entry name" value="E_coli_cyclophilin_A-like"/>
</dbReference>
<comment type="similarity">
    <text evidence="1 4">Belongs to the cyclophilin-type PPIase family.</text>
</comment>
<comment type="caution">
    <text evidence="6">The sequence shown here is derived from an EMBL/GenBank/DDBJ whole genome shotgun (WGS) entry which is preliminary data.</text>
</comment>
<dbReference type="Gene3D" id="2.40.100.10">
    <property type="entry name" value="Cyclophilin-like"/>
    <property type="match status" value="1"/>
</dbReference>
<gene>
    <name evidence="6" type="ORF">MB2181_06190</name>
</gene>
<comment type="catalytic activity">
    <reaction evidence="4">
        <text>[protein]-peptidylproline (omega=180) = [protein]-peptidylproline (omega=0)</text>
        <dbReference type="Rhea" id="RHEA:16237"/>
        <dbReference type="Rhea" id="RHEA-COMP:10747"/>
        <dbReference type="Rhea" id="RHEA-COMP:10748"/>
        <dbReference type="ChEBI" id="CHEBI:83833"/>
        <dbReference type="ChEBI" id="CHEBI:83834"/>
        <dbReference type="EC" id="5.2.1.8"/>
    </reaction>
</comment>
<evidence type="ECO:0000256" key="1">
    <source>
        <dbReference type="ARBA" id="ARBA00007365"/>
    </source>
</evidence>
<evidence type="ECO:0000313" key="7">
    <source>
        <dbReference type="Proteomes" id="UP000054262"/>
    </source>
</evidence>
<evidence type="ECO:0000256" key="2">
    <source>
        <dbReference type="ARBA" id="ARBA00023110"/>
    </source>
</evidence>
<evidence type="ECO:0000256" key="3">
    <source>
        <dbReference type="ARBA" id="ARBA00023235"/>
    </source>
</evidence>
<dbReference type="EC" id="5.2.1.8" evidence="4"/>
<keyword evidence="7" id="KW-1185">Reference proteome</keyword>
<proteinExistence type="inferred from homology"/>
<evidence type="ECO:0000313" key="6">
    <source>
        <dbReference type="EMBL" id="EAV47645.1"/>
    </source>
</evidence>
<reference evidence="6 7" key="1">
    <citation type="submission" date="2006-11" db="EMBL/GenBank/DDBJ databases">
        <authorList>
            <person name="Giovannoni S."/>
            <person name="Vergin K."/>
            <person name="Ferriera S."/>
            <person name="Johnson J."/>
            <person name="Kravitz S."/>
            <person name="Beeson K."/>
            <person name="Sutton G."/>
            <person name="Rogers Y.-H."/>
            <person name="Friedman R."/>
            <person name="Frazier M."/>
            <person name="Venter J.C."/>
        </authorList>
    </citation>
    <scope>NUCLEOTIDE SEQUENCE [LARGE SCALE GENOMIC DNA]</scope>
    <source>
        <strain evidence="6 7">HTCC2181</strain>
    </source>
</reference>
<dbReference type="OrthoDB" id="9807797at2"/>
<accession>A0P7Y5</accession>
<keyword evidence="3 4" id="KW-0413">Isomerase</keyword>
<dbReference type="Pfam" id="PF00160">
    <property type="entry name" value="Pro_isomerase"/>
    <property type="match status" value="1"/>
</dbReference>
<keyword evidence="4" id="KW-0732">Signal</keyword>
<feature type="signal peptide" evidence="4">
    <location>
        <begin position="1"/>
        <end position="21"/>
    </location>
</feature>
<evidence type="ECO:0000259" key="5">
    <source>
        <dbReference type="PROSITE" id="PS50072"/>
    </source>
</evidence>
<dbReference type="InterPro" id="IPR002130">
    <property type="entry name" value="Cyclophilin-type_PPIase_dom"/>
</dbReference>
<dbReference type="SUPFAM" id="SSF50891">
    <property type="entry name" value="Cyclophilin-like"/>
    <property type="match status" value="1"/>
</dbReference>
<dbReference type="GO" id="GO:0006457">
    <property type="term" value="P:protein folding"/>
    <property type="evidence" value="ECO:0007669"/>
    <property type="project" value="InterPro"/>
</dbReference>
<keyword evidence="2 4" id="KW-0697">Rotamase</keyword>
<sequence length="180" mass="19840">MNKILLSLFISITLLSVNAQAETIIIETSKGQITISLDSEKAPGTVNNFLQYVKNGFYEGTIFHRVIKGFMIQAGGFDEKMNQKLTNDPIKNESKNGLKNEIYTIAMARTNDPHSATSQFFINLSDNYFLDDGAGYCVFGKVIEGHEVVKTIGNLSTHVTRGMGDVPIKTVTINSIKISN</sequence>
<organism evidence="6 7">
    <name type="scientific">Methylophilales bacterium HTCC2181</name>
    <dbReference type="NCBI Taxonomy" id="383631"/>
    <lineage>
        <taxon>Bacteria</taxon>
        <taxon>Pseudomonadati</taxon>
        <taxon>Pseudomonadota</taxon>
        <taxon>Betaproteobacteria</taxon>
        <taxon>Nitrosomonadales</taxon>
        <taxon>OM43 clade</taxon>
    </lineage>
</organism>
<dbReference type="PROSITE" id="PS00170">
    <property type="entry name" value="CSA_PPIASE_1"/>
    <property type="match status" value="1"/>
</dbReference>
<dbReference type="InterPro" id="IPR029000">
    <property type="entry name" value="Cyclophilin-like_dom_sf"/>
</dbReference>
<dbReference type="PRINTS" id="PR00153">
    <property type="entry name" value="CSAPPISMRASE"/>
</dbReference>
<dbReference type="GO" id="GO:0003755">
    <property type="term" value="F:peptidyl-prolyl cis-trans isomerase activity"/>
    <property type="evidence" value="ECO:0007669"/>
    <property type="project" value="UniProtKB-UniRule"/>
</dbReference>
<dbReference type="EMBL" id="AAUX01000001">
    <property type="protein sequence ID" value="EAV47645.1"/>
    <property type="molecule type" value="Genomic_DNA"/>
</dbReference>
<evidence type="ECO:0000256" key="4">
    <source>
        <dbReference type="RuleBase" id="RU363019"/>
    </source>
</evidence>
<dbReference type="Proteomes" id="UP000054262">
    <property type="component" value="Unassembled WGS sequence"/>
</dbReference>
<dbReference type="InterPro" id="IPR020892">
    <property type="entry name" value="Cyclophilin-type_PPIase_CS"/>
</dbReference>
<comment type="function">
    <text evidence="4">PPIases accelerate the folding of proteins. It catalyzes the cis-trans isomerization of proline imidic peptide bonds in oligopeptides.</text>
</comment>
<dbReference type="PANTHER" id="PTHR43246">
    <property type="entry name" value="PEPTIDYL-PROLYL CIS-TRANS ISOMERASE CYP38, CHLOROPLASTIC"/>
    <property type="match status" value="1"/>
</dbReference>